<dbReference type="InParanoid" id="A0A7J7DR93"/>
<dbReference type="PANTHER" id="PTHR33077:SF17">
    <property type="entry name" value="PROTEIN TIFY 5B"/>
    <property type="match status" value="1"/>
</dbReference>
<protein>
    <submittedName>
        <fullName evidence="1">Protein TIFY 5A</fullName>
    </submittedName>
</protein>
<dbReference type="AlphaFoldDB" id="A0A7J7DR93"/>
<name>A0A7J7DR93_TRIWF</name>
<reference evidence="1 2" key="1">
    <citation type="journal article" date="2020" name="Nat. Commun.">
        <title>Genome of Tripterygium wilfordii and identification of cytochrome P450 involved in triptolide biosynthesis.</title>
        <authorList>
            <person name="Tu L."/>
            <person name="Su P."/>
            <person name="Zhang Z."/>
            <person name="Gao L."/>
            <person name="Wang J."/>
            <person name="Hu T."/>
            <person name="Zhou J."/>
            <person name="Zhang Y."/>
            <person name="Zhao Y."/>
            <person name="Liu Y."/>
            <person name="Song Y."/>
            <person name="Tong Y."/>
            <person name="Lu Y."/>
            <person name="Yang J."/>
            <person name="Xu C."/>
            <person name="Jia M."/>
            <person name="Peters R.J."/>
            <person name="Huang L."/>
            <person name="Gao W."/>
        </authorList>
    </citation>
    <scope>NUCLEOTIDE SEQUENCE [LARGE SCALE GENOMIC DNA]</scope>
    <source>
        <strain evidence="2">cv. XIE 37</strain>
        <tissue evidence="1">Leaf</tissue>
    </source>
</reference>
<dbReference type="GO" id="GO:0005634">
    <property type="term" value="C:nucleus"/>
    <property type="evidence" value="ECO:0007669"/>
    <property type="project" value="TreeGrafter"/>
</dbReference>
<dbReference type="GO" id="GO:0009611">
    <property type="term" value="P:response to wounding"/>
    <property type="evidence" value="ECO:0007669"/>
    <property type="project" value="TreeGrafter"/>
</dbReference>
<accession>A0A7J7DR93</accession>
<keyword evidence="2" id="KW-1185">Reference proteome</keyword>
<dbReference type="PANTHER" id="PTHR33077">
    <property type="entry name" value="PROTEIN TIFY 4A-RELATED-RELATED"/>
    <property type="match status" value="1"/>
</dbReference>
<evidence type="ECO:0000313" key="2">
    <source>
        <dbReference type="Proteomes" id="UP000593562"/>
    </source>
</evidence>
<organism evidence="1 2">
    <name type="scientific">Tripterygium wilfordii</name>
    <name type="common">Thunder God vine</name>
    <dbReference type="NCBI Taxonomy" id="458696"/>
    <lineage>
        <taxon>Eukaryota</taxon>
        <taxon>Viridiplantae</taxon>
        <taxon>Streptophyta</taxon>
        <taxon>Embryophyta</taxon>
        <taxon>Tracheophyta</taxon>
        <taxon>Spermatophyta</taxon>
        <taxon>Magnoliopsida</taxon>
        <taxon>eudicotyledons</taxon>
        <taxon>Gunneridae</taxon>
        <taxon>Pentapetalae</taxon>
        <taxon>rosids</taxon>
        <taxon>fabids</taxon>
        <taxon>Celastrales</taxon>
        <taxon>Celastraceae</taxon>
        <taxon>Tripterygium</taxon>
    </lineage>
</organism>
<dbReference type="GO" id="GO:0031347">
    <property type="term" value="P:regulation of defense response"/>
    <property type="evidence" value="ECO:0007669"/>
    <property type="project" value="TreeGrafter"/>
</dbReference>
<dbReference type="Proteomes" id="UP000593562">
    <property type="component" value="Unassembled WGS sequence"/>
</dbReference>
<dbReference type="Pfam" id="PF09425">
    <property type="entry name" value="Jas_motif"/>
    <property type="match status" value="1"/>
</dbReference>
<dbReference type="GO" id="GO:2000022">
    <property type="term" value="P:regulation of jasmonic acid mediated signaling pathway"/>
    <property type="evidence" value="ECO:0007669"/>
    <property type="project" value="TreeGrafter"/>
</dbReference>
<proteinExistence type="predicted"/>
<comment type="caution">
    <text evidence="1">The sequence shown here is derived from an EMBL/GenBank/DDBJ whole genome shotgun (WGS) entry which is preliminary data.</text>
</comment>
<dbReference type="InterPro" id="IPR040390">
    <property type="entry name" value="TIFY/JAZ"/>
</dbReference>
<sequence>MVLWRQRGSNWTIMRNCSLDLDSSSFQSLNQQQTSTVPEASKAATQKQPIAFFHNGQMNICDITELQARAIIWLAGREMEERIKKTSSRGPKAPSLSQLYSLPGVSMKRSLQRFLQKRNKRTQTTSPYSKH</sequence>
<gene>
    <name evidence="1" type="ORF">HS088_TW04G00836</name>
</gene>
<dbReference type="EMBL" id="JAAARO010000004">
    <property type="protein sequence ID" value="KAF5748875.1"/>
    <property type="molecule type" value="Genomic_DNA"/>
</dbReference>
<evidence type="ECO:0000313" key="1">
    <source>
        <dbReference type="EMBL" id="KAF5748875.1"/>
    </source>
</evidence>
<dbReference type="InterPro" id="IPR018467">
    <property type="entry name" value="CCT_CS"/>
</dbReference>